<dbReference type="AlphaFoldDB" id="A0A8T0U1Y1"/>
<dbReference type="InterPro" id="IPR035010">
    <property type="entry name" value="PHS1"/>
</dbReference>
<dbReference type="Proteomes" id="UP000823388">
    <property type="component" value="Chromosome 3N"/>
</dbReference>
<dbReference type="InterPro" id="IPR000387">
    <property type="entry name" value="Tyr_Pase_dom"/>
</dbReference>
<comment type="caution">
    <text evidence="6">The sequence shown here is derived from an EMBL/GenBank/DDBJ whole genome shotgun (WGS) entry which is preliminary data.</text>
</comment>
<evidence type="ECO:0000256" key="1">
    <source>
        <dbReference type="ARBA" id="ARBA00022801"/>
    </source>
</evidence>
<keyword evidence="2" id="KW-0904">Protein phosphatase</keyword>
<dbReference type="PANTHER" id="PTHR47100">
    <property type="entry name" value="DUAL SPECIFICITY PROTEIN PHOSPHATASE PHS1"/>
    <property type="match status" value="1"/>
</dbReference>
<name>A0A8T0U1Y1_PANVG</name>
<dbReference type="Pfam" id="PF09192">
    <property type="entry name" value="Act-Frag_cataly"/>
    <property type="match status" value="1"/>
</dbReference>
<dbReference type="GO" id="GO:0009737">
    <property type="term" value="P:response to abscisic acid"/>
    <property type="evidence" value="ECO:0007669"/>
    <property type="project" value="InterPro"/>
</dbReference>
<keyword evidence="1" id="KW-0378">Hydrolase</keyword>
<dbReference type="InterPro" id="IPR036940">
    <property type="entry name" value="PI3/4_kinase_cat_sf"/>
</dbReference>
<dbReference type="InterPro" id="IPR015275">
    <property type="entry name" value="Actin-fragmin_kin_cat_dom"/>
</dbReference>
<dbReference type="PROSITE" id="PS00383">
    <property type="entry name" value="TYR_PHOSPHATASE_1"/>
    <property type="match status" value="1"/>
</dbReference>
<evidence type="ECO:0000256" key="2">
    <source>
        <dbReference type="ARBA" id="ARBA00022912"/>
    </source>
</evidence>
<dbReference type="PROSITE" id="PS50054">
    <property type="entry name" value="TYR_PHOSPHATASE_DUAL"/>
    <property type="match status" value="1"/>
</dbReference>
<accession>A0A8T0U1Y1</accession>
<dbReference type="CDD" id="cd14498">
    <property type="entry name" value="DSP"/>
    <property type="match status" value="1"/>
</dbReference>
<dbReference type="GO" id="GO:0043622">
    <property type="term" value="P:cortical microtubule organization"/>
    <property type="evidence" value="ECO:0007669"/>
    <property type="project" value="InterPro"/>
</dbReference>
<dbReference type="InterPro" id="IPR016130">
    <property type="entry name" value="Tyr_Pase_AS"/>
</dbReference>
<dbReference type="SMART" id="SM00195">
    <property type="entry name" value="DSPc"/>
    <property type="match status" value="1"/>
</dbReference>
<proteinExistence type="predicted"/>
<evidence type="ECO:0008006" key="8">
    <source>
        <dbReference type="Google" id="ProtNLM"/>
    </source>
</evidence>
<dbReference type="SUPFAM" id="SSF56112">
    <property type="entry name" value="Protein kinase-like (PK-like)"/>
    <property type="match status" value="1"/>
</dbReference>
<feature type="region of interest" description="Disordered" evidence="3">
    <location>
        <begin position="457"/>
        <end position="481"/>
    </location>
</feature>
<dbReference type="PROSITE" id="PS50056">
    <property type="entry name" value="TYR_PHOSPHATASE_2"/>
    <property type="match status" value="1"/>
</dbReference>
<organism evidence="6 7">
    <name type="scientific">Panicum virgatum</name>
    <name type="common">Blackwell switchgrass</name>
    <dbReference type="NCBI Taxonomy" id="38727"/>
    <lineage>
        <taxon>Eukaryota</taxon>
        <taxon>Viridiplantae</taxon>
        <taxon>Streptophyta</taxon>
        <taxon>Embryophyta</taxon>
        <taxon>Tracheophyta</taxon>
        <taxon>Spermatophyta</taxon>
        <taxon>Magnoliopsida</taxon>
        <taxon>Liliopsida</taxon>
        <taxon>Poales</taxon>
        <taxon>Poaceae</taxon>
        <taxon>PACMAD clade</taxon>
        <taxon>Panicoideae</taxon>
        <taxon>Panicodae</taxon>
        <taxon>Paniceae</taxon>
        <taxon>Panicinae</taxon>
        <taxon>Panicum</taxon>
        <taxon>Panicum sect. Hiantes</taxon>
    </lineage>
</organism>
<evidence type="ECO:0000313" key="7">
    <source>
        <dbReference type="Proteomes" id="UP000823388"/>
    </source>
</evidence>
<keyword evidence="7" id="KW-1185">Reference proteome</keyword>
<evidence type="ECO:0000259" key="5">
    <source>
        <dbReference type="PROSITE" id="PS50056"/>
    </source>
</evidence>
<evidence type="ECO:0000256" key="3">
    <source>
        <dbReference type="SAM" id="MobiDB-lite"/>
    </source>
</evidence>
<dbReference type="GO" id="GO:0004721">
    <property type="term" value="F:phosphoprotein phosphatase activity"/>
    <property type="evidence" value="ECO:0007669"/>
    <property type="project" value="UniProtKB-KW"/>
</dbReference>
<gene>
    <name evidence="6" type="ORF">PVAP13_3NG177714</name>
</gene>
<dbReference type="InterPro" id="IPR020422">
    <property type="entry name" value="TYR_PHOSPHATASE_DUAL_dom"/>
</dbReference>
<dbReference type="PANTHER" id="PTHR47100:SF5">
    <property type="entry name" value="DUAL SPECIFICITY PROTEIN PHOSPHATASE PHS1"/>
    <property type="match status" value="1"/>
</dbReference>
<dbReference type="InterPro" id="IPR011009">
    <property type="entry name" value="Kinase-like_dom_sf"/>
</dbReference>
<protein>
    <recommendedName>
        <fullName evidence="8">Dual specificity protein phosphatase PHS1</fullName>
    </recommendedName>
</protein>
<dbReference type="InterPro" id="IPR000340">
    <property type="entry name" value="Dual-sp_phosphatase_cat-dom"/>
</dbReference>
<dbReference type="SUPFAM" id="SSF52799">
    <property type="entry name" value="(Phosphotyrosine protein) phosphatases II"/>
    <property type="match status" value="1"/>
</dbReference>
<dbReference type="Pfam" id="PF00782">
    <property type="entry name" value="DSPc"/>
    <property type="match status" value="1"/>
</dbReference>
<dbReference type="InterPro" id="IPR029021">
    <property type="entry name" value="Prot-tyrosine_phosphatase-like"/>
</dbReference>
<dbReference type="EMBL" id="CM029042">
    <property type="protein sequence ID" value="KAG2616980.1"/>
    <property type="molecule type" value="Genomic_DNA"/>
</dbReference>
<dbReference type="Gene3D" id="3.90.190.10">
    <property type="entry name" value="Protein tyrosine phosphatase superfamily"/>
    <property type="match status" value="1"/>
</dbReference>
<dbReference type="Gene3D" id="1.10.1070.11">
    <property type="entry name" value="Phosphatidylinositol 3-/4-kinase, catalytic domain"/>
    <property type="match status" value="1"/>
</dbReference>
<feature type="domain" description="Tyrosine specific protein phosphatases" evidence="5">
    <location>
        <begin position="633"/>
        <end position="682"/>
    </location>
</feature>
<sequence>MRFTFSRSSSFGGFEEWVALVRKRNERTSCGRLAIRSLASSEVFANPDSNVIDPDSCGQVPEVSLWERLGWVSMMDIESSNFSWSSLTSLHHTKHTTTSIDTSEDDINRSFEVTVNSGGVVFIALFRTSENEDLPSKEAAASEHFGYELAKWLGVRTPQGRVIHNSSSEWKHIKDAVENARHVSIVAGDELEEMICAEMIEALELSRCLFLMNYVHGSPLLENTLPFDSREAAEKTAEALGRVLILDLVLRNEDRLRCRALGWRGNYANLLVANKEAYANLDSLDDVYDSAIIRYKLEIIRSPQKQKQRRAVSISGSLGSNVSDLILEDSFVPSEPEFSSFNIVAIDSGVPRRPPAGKRAKDQESYPKLVELTLNNFDYSSKLLFEVSFGKLGIPGSEGFDVSSNHSYNSLLLESDTAAIKLDSLLKIFFNLMYKCSNEYDKKDAGTSNSPLCSVEAQADSNDTDVPRNLRKPSRTLSGDNLDLSSPSCRESFMTKHFKGNGDASRGLRLTMKLRDFNKYAKVDNELSKEIEEWNDMMRTEVVFFEGTDNSTAVDAYELKVRLDHILERISLISDAASTERPSQHLGITHILCLCANEIGQSESQQPGLFYYRNFSVNDDDDEDIGNVFQDASDFIDYVDHLRGKVLVHCFEGKSRSATVVLAYLMLRKNCNLLKAWTMLKKVHRRAHPNDGFAKVLLDLDKKHKRPTMKVCPICGKNAGLSSSSLKLHLQKKHKKISSGSVDSTMSLEIHKALEAIKAGRGGNDNPT</sequence>
<reference evidence="6" key="1">
    <citation type="submission" date="2020-05" db="EMBL/GenBank/DDBJ databases">
        <title>WGS assembly of Panicum virgatum.</title>
        <authorList>
            <person name="Lovell J.T."/>
            <person name="Jenkins J."/>
            <person name="Shu S."/>
            <person name="Juenger T.E."/>
            <person name="Schmutz J."/>
        </authorList>
    </citation>
    <scope>NUCLEOTIDE SEQUENCE</scope>
    <source>
        <strain evidence="6">AP13</strain>
    </source>
</reference>
<feature type="domain" description="Tyrosine-protein phosphatase" evidence="4">
    <location>
        <begin position="562"/>
        <end position="706"/>
    </location>
</feature>
<evidence type="ECO:0000259" key="4">
    <source>
        <dbReference type="PROSITE" id="PS50054"/>
    </source>
</evidence>
<evidence type="ECO:0000313" key="6">
    <source>
        <dbReference type="EMBL" id="KAG2616980.1"/>
    </source>
</evidence>